<accession>A0AAV6LK91</accession>
<reference evidence="1" key="1">
    <citation type="submission" date="2020-08" db="EMBL/GenBank/DDBJ databases">
        <title>Plant Genome Project.</title>
        <authorList>
            <person name="Zhang R.-G."/>
        </authorList>
    </citation>
    <scope>NUCLEOTIDE SEQUENCE</scope>
    <source>
        <strain evidence="1">WSP0</strain>
        <tissue evidence="1">Leaf</tissue>
    </source>
</reference>
<gene>
    <name evidence="1" type="ORF">RHGRI_001209</name>
</gene>
<organism evidence="1 2">
    <name type="scientific">Rhododendron griersonianum</name>
    <dbReference type="NCBI Taxonomy" id="479676"/>
    <lineage>
        <taxon>Eukaryota</taxon>
        <taxon>Viridiplantae</taxon>
        <taxon>Streptophyta</taxon>
        <taxon>Embryophyta</taxon>
        <taxon>Tracheophyta</taxon>
        <taxon>Spermatophyta</taxon>
        <taxon>Magnoliopsida</taxon>
        <taxon>eudicotyledons</taxon>
        <taxon>Gunneridae</taxon>
        <taxon>Pentapetalae</taxon>
        <taxon>asterids</taxon>
        <taxon>Ericales</taxon>
        <taxon>Ericaceae</taxon>
        <taxon>Ericoideae</taxon>
        <taxon>Rhodoreae</taxon>
        <taxon>Rhododendron</taxon>
    </lineage>
</organism>
<sequence length="328" mass="38430">MDKLEIIVYLFLRLVCVCKMVLHVPFLHWDSVGNPSTSSSRIAFYYLETTDGQQVIAALSLCTEDNCLIYRAFNQFVEEYQDLLLLGSVVEWNYVFQLNTWLDDIVILLCATAREVLLSSGISRVYSSLLFLRGYVTPRLFQANKAHELQFGHRLVLAWECKWVFNAVMFDARGYEFVFDWSRPDGRWHDLHPLLGNAHTAALPYAFMAHHTVLKFLCFNIYRPDLRTICHLFVISSLPPFLFQEFEAQLKAVFKMLSLEQLVLRMANRTWTIHIEDWKLNVQQFNQFAAALHVQFLNHVMVTMLPNIEFVVIVFDGRYDNERIYDSF</sequence>
<keyword evidence="2" id="KW-1185">Reference proteome</keyword>
<evidence type="ECO:0000313" key="1">
    <source>
        <dbReference type="EMBL" id="KAG5565232.1"/>
    </source>
</evidence>
<dbReference type="AlphaFoldDB" id="A0AAV6LK91"/>
<name>A0AAV6LK91_9ERIC</name>
<dbReference type="EMBL" id="JACTNZ010000001">
    <property type="protein sequence ID" value="KAG5565232.1"/>
    <property type="molecule type" value="Genomic_DNA"/>
</dbReference>
<evidence type="ECO:0000313" key="2">
    <source>
        <dbReference type="Proteomes" id="UP000823749"/>
    </source>
</evidence>
<proteinExistence type="predicted"/>
<dbReference type="Proteomes" id="UP000823749">
    <property type="component" value="Chromosome 1"/>
</dbReference>
<protein>
    <submittedName>
        <fullName evidence="1">Uncharacterized protein</fullName>
    </submittedName>
</protein>
<comment type="caution">
    <text evidence="1">The sequence shown here is derived from an EMBL/GenBank/DDBJ whole genome shotgun (WGS) entry which is preliminary data.</text>
</comment>